<sequence>MADIVQWPESNIASARTMAHVPTSLLDLPSELRNMIYDLVLLSEDPIKPWIPRPERQSHSVRLLRASQRIHIEASSVSYGRNCFDLTAARDWPHRLYYFFKKIGANNVGYIRHILVAFPRLGFPLHRPFLYPDIGAVTLKDNRAIAIIQKNCVNLSAITTSLGTTFIEHKLNDLGHDGVVVKALELVNTSFRAIPSLRDIIVKIHPDGLSDSIKAVVESCGWTLNITEPMGVWADWGMSPDKLDEDGVLWGDHFGLGPPWGYAESDDCAEYDDSTEYGYI</sequence>
<accession>A0ACB7P1P7</accession>
<evidence type="ECO:0000313" key="2">
    <source>
        <dbReference type="Proteomes" id="UP000724584"/>
    </source>
</evidence>
<organism evidence="1 2">
    <name type="scientific">Chaetomium tenue</name>
    <dbReference type="NCBI Taxonomy" id="1854479"/>
    <lineage>
        <taxon>Eukaryota</taxon>
        <taxon>Fungi</taxon>
        <taxon>Dikarya</taxon>
        <taxon>Ascomycota</taxon>
        <taxon>Pezizomycotina</taxon>
        <taxon>Sordariomycetes</taxon>
        <taxon>Sordariomycetidae</taxon>
        <taxon>Sordariales</taxon>
        <taxon>Chaetomiaceae</taxon>
        <taxon>Chaetomium</taxon>
    </lineage>
</organism>
<dbReference type="EMBL" id="JAGIZQ010000006">
    <property type="protein sequence ID" value="KAH6622943.1"/>
    <property type="molecule type" value="Genomic_DNA"/>
</dbReference>
<reference evidence="1 2" key="1">
    <citation type="journal article" date="2021" name="Nat. Commun.">
        <title>Genetic determinants of endophytism in the Arabidopsis root mycobiome.</title>
        <authorList>
            <person name="Mesny F."/>
            <person name="Miyauchi S."/>
            <person name="Thiergart T."/>
            <person name="Pickel B."/>
            <person name="Atanasova L."/>
            <person name="Karlsson M."/>
            <person name="Huettel B."/>
            <person name="Barry K.W."/>
            <person name="Haridas S."/>
            <person name="Chen C."/>
            <person name="Bauer D."/>
            <person name="Andreopoulos W."/>
            <person name="Pangilinan J."/>
            <person name="LaButti K."/>
            <person name="Riley R."/>
            <person name="Lipzen A."/>
            <person name="Clum A."/>
            <person name="Drula E."/>
            <person name="Henrissat B."/>
            <person name="Kohler A."/>
            <person name="Grigoriev I.V."/>
            <person name="Martin F.M."/>
            <person name="Hacquard S."/>
        </authorList>
    </citation>
    <scope>NUCLEOTIDE SEQUENCE [LARGE SCALE GENOMIC DNA]</scope>
    <source>
        <strain evidence="1 2">MPI-SDFR-AT-0079</strain>
    </source>
</reference>
<keyword evidence="2" id="KW-1185">Reference proteome</keyword>
<proteinExistence type="predicted"/>
<name>A0ACB7P1P7_9PEZI</name>
<comment type="caution">
    <text evidence="1">The sequence shown here is derived from an EMBL/GenBank/DDBJ whole genome shotgun (WGS) entry which is preliminary data.</text>
</comment>
<dbReference type="Proteomes" id="UP000724584">
    <property type="component" value="Unassembled WGS sequence"/>
</dbReference>
<evidence type="ECO:0000313" key="1">
    <source>
        <dbReference type="EMBL" id="KAH6622943.1"/>
    </source>
</evidence>
<gene>
    <name evidence="1" type="ORF">F5144DRAFT_656848</name>
</gene>
<protein>
    <submittedName>
        <fullName evidence="1">Uncharacterized protein</fullName>
    </submittedName>
</protein>